<dbReference type="Proteomes" id="UP000000716">
    <property type="component" value="Chromosome"/>
</dbReference>
<evidence type="ECO:0000313" key="2">
    <source>
        <dbReference type="Proteomes" id="UP000000716"/>
    </source>
</evidence>
<evidence type="ECO:0000313" key="1">
    <source>
        <dbReference type="EMBL" id="ACQ69775.1"/>
    </source>
</evidence>
<dbReference type="AlphaFoldDB" id="C4L5G0"/>
<name>C4L5G0_EXISA</name>
<protein>
    <submittedName>
        <fullName evidence="1">Uncharacterized protein</fullName>
    </submittedName>
</protein>
<dbReference type="STRING" id="360911.EAT1b_0846"/>
<dbReference type="HOGENOM" id="CLU_3200015_0_0_9"/>
<accession>C4L5G0</accession>
<gene>
    <name evidence="1" type="ordered locus">EAT1b_0846</name>
</gene>
<proteinExistence type="predicted"/>
<dbReference type="EMBL" id="CP001615">
    <property type="protein sequence ID" value="ACQ69775.1"/>
    <property type="molecule type" value="Genomic_DNA"/>
</dbReference>
<keyword evidence="2" id="KW-1185">Reference proteome</keyword>
<organism evidence="1 2">
    <name type="scientific">Exiguobacterium sp. (strain ATCC BAA-1283 / AT1b)</name>
    <dbReference type="NCBI Taxonomy" id="360911"/>
    <lineage>
        <taxon>Bacteria</taxon>
        <taxon>Bacillati</taxon>
        <taxon>Bacillota</taxon>
        <taxon>Bacilli</taxon>
        <taxon>Bacillales</taxon>
        <taxon>Bacillales Family XII. Incertae Sedis</taxon>
        <taxon>Exiguobacterium</taxon>
    </lineage>
</organism>
<dbReference type="KEGG" id="eat:EAT1b_0846"/>
<sequence length="45" mass="5206">MIYSVEKCRDENGVQIVFHTIDGLSELDETSCLFPYSVTRTKENH</sequence>
<reference evidence="1 2" key="1">
    <citation type="journal article" date="2011" name="J. Bacteriol.">
        <title>Complete genome sequence of the Thermophilic Bacterium Exiguobacterium sp. AT1b.</title>
        <authorList>
            <person name="Vishnivetskaya T.A."/>
            <person name="Lucas S."/>
            <person name="Copeland A."/>
            <person name="Lapidus A."/>
            <person name="Glavina Del Rio T."/>
            <person name="Dalin E."/>
            <person name="Tice H."/>
            <person name="Bruce D.C."/>
            <person name="Goodwin L.A."/>
            <person name="Pitluck S."/>
            <person name="Saunders E."/>
            <person name="Brettin T."/>
            <person name="Detter C."/>
            <person name="Han C."/>
            <person name="Larimer F."/>
            <person name="Land M.L."/>
            <person name="Hauser L.J."/>
            <person name="Kyrpides N.C."/>
            <person name="Ovchinnikova G."/>
            <person name="Kathariou S."/>
            <person name="Ramaley R.F."/>
            <person name="Rodrigues D.F."/>
            <person name="Hendrix C."/>
            <person name="Richardson P."/>
            <person name="Tiedje J.M."/>
        </authorList>
    </citation>
    <scope>NUCLEOTIDE SEQUENCE [LARGE SCALE GENOMIC DNA]</scope>
    <source>
        <strain evidence="2">ATCC BAA-1283 / AT1b</strain>
    </source>
</reference>